<comment type="similarity">
    <text evidence="1">Belongs to the ABC transporter superfamily.</text>
</comment>
<dbReference type="RefSeq" id="WP_110379784.1">
    <property type="nucleotide sequence ID" value="NZ_CP029288.2"/>
</dbReference>
<proteinExistence type="inferred from homology"/>
<dbReference type="GO" id="GO:0055085">
    <property type="term" value="P:transmembrane transport"/>
    <property type="evidence" value="ECO:0007669"/>
    <property type="project" value="UniProtKB-ARBA"/>
</dbReference>
<evidence type="ECO:0000313" key="6">
    <source>
        <dbReference type="EMBL" id="AWR96894.1"/>
    </source>
</evidence>
<evidence type="ECO:0000256" key="3">
    <source>
        <dbReference type="ARBA" id="ARBA00022741"/>
    </source>
</evidence>
<dbReference type="PANTHER" id="PTHR43776:SF7">
    <property type="entry name" value="D,D-DIPEPTIDE TRANSPORT ATP-BINDING PROTEIN DDPF-RELATED"/>
    <property type="match status" value="1"/>
</dbReference>
<evidence type="ECO:0000256" key="2">
    <source>
        <dbReference type="ARBA" id="ARBA00022448"/>
    </source>
</evidence>
<dbReference type="AlphaFoldDB" id="A0A2U9ILV4"/>
<dbReference type="GO" id="GO:0005524">
    <property type="term" value="F:ATP binding"/>
    <property type="evidence" value="ECO:0007669"/>
    <property type="project" value="UniProtKB-KW"/>
</dbReference>
<dbReference type="GeneID" id="36837209"/>
<name>A0A2U9ILV4_9CREN</name>
<dbReference type="NCBIfam" id="TIGR01727">
    <property type="entry name" value="oligo_HPY"/>
    <property type="match status" value="1"/>
</dbReference>
<dbReference type="OrthoDB" id="18209at2157"/>
<dbReference type="SUPFAM" id="SSF52540">
    <property type="entry name" value="P-loop containing nucleoside triphosphate hydrolases"/>
    <property type="match status" value="1"/>
</dbReference>
<dbReference type="InterPro" id="IPR050319">
    <property type="entry name" value="ABC_transp_ATP-bind"/>
</dbReference>
<dbReference type="SMART" id="SM00382">
    <property type="entry name" value="AAA"/>
    <property type="match status" value="1"/>
</dbReference>
<protein>
    <submittedName>
        <fullName evidence="6">Oligopeptide ABC transporter ATP-binding protein</fullName>
    </submittedName>
</protein>
<organism evidence="6 7">
    <name type="scientific">Acidianus sulfidivorans JP7</name>
    <dbReference type="NCBI Taxonomy" id="619593"/>
    <lineage>
        <taxon>Archaea</taxon>
        <taxon>Thermoproteota</taxon>
        <taxon>Thermoprotei</taxon>
        <taxon>Sulfolobales</taxon>
        <taxon>Sulfolobaceae</taxon>
        <taxon>Acidianus</taxon>
    </lineage>
</organism>
<dbReference type="InterPro" id="IPR003439">
    <property type="entry name" value="ABC_transporter-like_ATP-bd"/>
</dbReference>
<dbReference type="PANTHER" id="PTHR43776">
    <property type="entry name" value="TRANSPORT ATP-BINDING PROTEIN"/>
    <property type="match status" value="1"/>
</dbReference>
<dbReference type="InterPro" id="IPR003593">
    <property type="entry name" value="AAA+_ATPase"/>
</dbReference>
<dbReference type="Gene3D" id="3.40.50.300">
    <property type="entry name" value="P-loop containing nucleotide triphosphate hydrolases"/>
    <property type="match status" value="1"/>
</dbReference>
<feature type="domain" description="ABC transporter" evidence="5">
    <location>
        <begin position="2"/>
        <end position="248"/>
    </location>
</feature>
<dbReference type="GO" id="GO:0016887">
    <property type="term" value="F:ATP hydrolysis activity"/>
    <property type="evidence" value="ECO:0007669"/>
    <property type="project" value="InterPro"/>
</dbReference>
<keyword evidence="7" id="KW-1185">Reference proteome</keyword>
<dbReference type="CDD" id="cd03257">
    <property type="entry name" value="ABC_NikE_OppD_transporters"/>
    <property type="match status" value="1"/>
</dbReference>
<sequence length="316" mass="35411">MLETKDLKVYFKSRGKLIKAVDKISISLDKGKILGIVGESGSGKTTLIRAIIGTQKIDGGSILFNGRDMSKFKSKDWKEFRRSVQMIYQDPFDAIDPRYKVYDTVAEGLRAQGLVNNKEEEKKLVYETLERVNLTPPEKFAEAYVTQLSGGQLQRVSIARSLILKPSIILADEPVSMLDVSIRAGILNIFTNLREVDNVGFAIVSHDISTLAYVADELVIMYMGKLMESGNTDEVIEKPLNPYTQALLSAVPVPDPLYKNPNRVMLKGEISYEHFKYGCRLYPRCPFAMDICAKEEPKIIEVSPGHKVACHLFLKG</sequence>
<dbReference type="InterPro" id="IPR013563">
    <property type="entry name" value="Oligopep_ABC_C"/>
</dbReference>
<evidence type="ECO:0000259" key="5">
    <source>
        <dbReference type="PROSITE" id="PS50893"/>
    </source>
</evidence>
<dbReference type="PROSITE" id="PS50893">
    <property type="entry name" value="ABC_TRANSPORTER_2"/>
    <property type="match status" value="1"/>
</dbReference>
<gene>
    <name evidence="6" type="ORF">DFR86_04530</name>
</gene>
<dbReference type="Pfam" id="PF08352">
    <property type="entry name" value="oligo_HPY"/>
    <property type="match status" value="1"/>
</dbReference>
<dbReference type="PROSITE" id="PS00211">
    <property type="entry name" value="ABC_TRANSPORTER_1"/>
    <property type="match status" value="1"/>
</dbReference>
<dbReference type="InterPro" id="IPR027417">
    <property type="entry name" value="P-loop_NTPase"/>
</dbReference>
<evidence type="ECO:0000256" key="1">
    <source>
        <dbReference type="ARBA" id="ARBA00005417"/>
    </source>
</evidence>
<dbReference type="InterPro" id="IPR017871">
    <property type="entry name" value="ABC_transporter-like_CS"/>
</dbReference>
<dbReference type="EMBL" id="CP029288">
    <property type="protein sequence ID" value="AWR96894.1"/>
    <property type="molecule type" value="Genomic_DNA"/>
</dbReference>
<dbReference type="Pfam" id="PF00005">
    <property type="entry name" value="ABC_tran"/>
    <property type="match status" value="1"/>
</dbReference>
<reference evidence="6 7" key="1">
    <citation type="submission" date="2018-05" db="EMBL/GenBank/DDBJ databases">
        <title>Complete Genome Sequences of Extremely Thermoacidophilic, Metal-Mobilizing Type-Strain Members of the Archaeal Family Sulfolobaceae: Acidianus brierleyi DSM-1651T, Acidianus sulfidivorans DSM-18786T, Metallosphaera hakonensis DSM-7519T, and Metallosphaera prunae DSM-10039T.</title>
        <authorList>
            <person name="Counts J.A."/>
            <person name="Kelly R.M."/>
        </authorList>
    </citation>
    <scope>NUCLEOTIDE SEQUENCE [LARGE SCALE GENOMIC DNA]</scope>
    <source>
        <strain evidence="6 7">JP7</strain>
    </source>
</reference>
<accession>A0A2U9ILV4</accession>
<dbReference type="GO" id="GO:0015833">
    <property type="term" value="P:peptide transport"/>
    <property type="evidence" value="ECO:0007669"/>
    <property type="project" value="InterPro"/>
</dbReference>
<dbReference type="KEGG" id="asul:DFR86_04530"/>
<keyword evidence="3" id="KW-0547">Nucleotide-binding</keyword>
<evidence type="ECO:0000256" key="4">
    <source>
        <dbReference type="ARBA" id="ARBA00022840"/>
    </source>
</evidence>
<keyword evidence="2" id="KW-0813">Transport</keyword>
<evidence type="ECO:0000313" key="7">
    <source>
        <dbReference type="Proteomes" id="UP000248410"/>
    </source>
</evidence>
<keyword evidence="4 6" id="KW-0067">ATP-binding</keyword>
<dbReference type="Proteomes" id="UP000248410">
    <property type="component" value="Chromosome"/>
</dbReference>